<dbReference type="GO" id="GO:0006351">
    <property type="term" value="P:DNA-templated transcription"/>
    <property type="evidence" value="ECO:0007669"/>
    <property type="project" value="InterPro"/>
</dbReference>
<organism evidence="6 7">
    <name type="scientific">Thyridium curvatum</name>
    <dbReference type="NCBI Taxonomy" id="1093900"/>
    <lineage>
        <taxon>Eukaryota</taxon>
        <taxon>Fungi</taxon>
        <taxon>Dikarya</taxon>
        <taxon>Ascomycota</taxon>
        <taxon>Pezizomycotina</taxon>
        <taxon>Sordariomycetes</taxon>
        <taxon>Sordariomycetidae</taxon>
        <taxon>Thyridiales</taxon>
        <taxon>Thyridiaceae</taxon>
        <taxon>Thyridium</taxon>
    </lineage>
</organism>
<dbReference type="PANTHER" id="PTHR31001">
    <property type="entry name" value="UNCHARACTERIZED TRANSCRIPTIONAL REGULATORY PROTEIN"/>
    <property type="match status" value="1"/>
</dbReference>
<feature type="region of interest" description="Disordered" evidence="4">
    <location>
        <begin position="110"/>
        <end position="138"/>
    </location>
</feature>
<dbReference type="AlphaFoldDB" id="A0A507B4B6"/>
<dbReference type="PANTHER" id="PTHR31001:SF50">
    <property type="entry name" value="ZN(II)2CYS6 TRANSCRIPTION FACTOR (EUROFUNG)"/>
    <property type="match status" value="1"/>
</dbReference>
<keyword evidence="3" id="KW-0539">Nucleus</keyword>
<dbReference type="Pfam" id="PF00172">
    <property type="entry name" value="Zn_clus"/>
    <property type="match status" value="1"/>
</dbReference>
<proteinExistence type="predicted"/>
<dbReference type="GO" id="GO:0008270">
    <property type="term" value="F:zinc ion binding"/>
    <property type="evidence" value="ECO:0007669"/>
    <property type="project" value="InterPro"/>
</dbReference>
<feature type="compositionally biased region" description="Low complexity" evidence="4">
    <location>
        <begin position="127"/>
        <end position="138"/>
    </location>
</feature>
<dbReference type="InterPro" id="IPR050613">
    <property type="entry name" value="Sec_Metabolite_Reg"/>
</dbReference>
<feature type="compositionally biased region" description="Polar residues" evidence="4">
    <location>
        <begin position="71"/>
        <end position="82"/>
    </location>
</feature>
<feature type="region of interest" description="Disordered" evidence="4">
    <location>
        <begin position="529"/>
        <end position="552"/>
    </location>
</feature>
<dbReference type="PROSITE" id="PS00463">
    <property type="entry name" value="ZN2_CY6_FUNGAL_1"/>
    <property type="match status" value="1"/>
</dbReference>
<dbReference type="Gene3D" id="4.10.240.10">
    <property type="entry name" value="Zn(2)-C6 fungal-type DNA-binding domain"/>
    <property type="match status" value="1"/>
</dbReference>
<gene>
    <name evidence="6" type="ORF">E0L32_007409</name>
</gene>
<feature type="compositionally biased region" description="Polar residues" evidence="4">
    <location>
        <begin position="110"/>
        <end position="120"/>
    </location>
</feature>
<evidence type="ECO:0000256" key="1">
    <source>
        <dbReference type="ARBA" id="ARBA00004123"/>
    </source>
</evidence>
<dbReference type="GO" id="GO:0000981">
    <property type="term" value="F:DNA-binding transcription factor activity, RNA polymerase II-specific"/>
    <property type="evidence" value="ECO:0007669"/>
    <property type="project" value="InterPro"/>
</dbReference>
<name>A0A507B4B6_9PEZI</name>
<dbReference type="InParanoid" id="A0A507B4B6"/>
<dbReference type="Pfam" id="PF04082">
    <property type="entry name" value="Fungal_trans"/>
    <property type="match status" value="1"/>
</dbReference>
<accession>A0A507B4B6</accession>
<feature type="compositionally biased region" description="Basic residues" evidence="4">
    <location>
        <begin position="52"/>
        <end position="66"/>
    </location>
</feature>
<sequence length="796" mass="85592">MADETPAQKGRRRSVRVSTPQLSCELCRARKVKCDKLEPCSNCVSSGSRCVPVRRSRLPRGRHVRRPGPATSKSPEQTGDETASSEDKSLADRVHRLESLVEHMSAATFSVGQQGSQQHIPQGVDTPSSLASGPPIPSSISPSCAEISSVAQTPAHRGDGSWTGVAMEISALRREVNGFAGATVSHSQQAYTPSRLDGGMLLLGLSSSEDAPASACNPEISRTLCQIFLKQVDPIVKILHKPSLTRWMVHGQSYLNYPAGHPAVQALSAAVCYAAANSLTEGQCETSFKTARYPLVAQCKRQCEAALAAAGLLDTRDLTVVQAFVIYLATRRAAERSRPVWTLVALAVRLARPLCFPPWALDSEKQTNFNFFDDQRRKRLWHYLSVLDLQVCFGQRSAPLTSTVEDGRSMALPANIDDDDFDTDTTAVLPGKEGLTDTSYSLMTYYAVPAGRLTVSTIQAEQNQSPDLSPSATTSLPQSRRRDLVDTCERQMMHLAQYCDPESSSYAWFTYHSLHLVLAASKLATLRPIRPPTPQLPDATASGAAATKPPPPPWDCITVDGVELLRLTLTVLDKARLMHTDPRGEGFRWCVNIPWHALAIAFAECYACTDAALVRRAWPLVEAAYEQHKSFMLRSGTAATALHAPLESLLRRTRRRVASLLQDGEMGGGVGGSGSGSLLPSTAGAVSSTQPMMGLSSGTPSAGGGVAASSLGTTSSEVGGTPAVSLAAPLTLQSQFWDAGQQSLVGDTPFSTGDQVATGQMQVDTAEDLSWKTWEEFISGISFDEVGIPESFLYDV</sequence>
<keyword evidence="7" id="KW-1185">Reference proteome</keyword>
<dbReference type="GO" id="GO:0005634">
    <property type="term" value="C:nucleus"/>
    <property type="evidence" value="ECO:0007669"/>
    <property type="project" value="UniProtKB-SubCell"/>
</dbReference>
<evidence type="ECO:0000256" key="2">
    <source>
        <dbReference type="ARBA" id="ARBA00022723"/>
    </source>
</evidence>
<dbReference type="InterPro" id="IPR001138">
    <property type="entry name" value="Zn2Cys6_DnaBD"/>
</dbReference>
<reference evidence="6 7" key="1">
    <citation type="submission" date="2019-06" db="EMBL/GenBank/DDBJ databases">
        <title>Draft genome sequence of the filamentous fungus Phialemoniopsis curvata isolated from diesel fuel.</title>
        <authorList>
            <person name="Varaljay V.A."/>
            <person name="Lyon W.J."/>
            <person name="Crouch A.L."/>
            <person name="Drake C.E."/>
            <person name="Hollomon J.M."/>
            <person name="Nadeau L.J."/>
            <person name="Nunn H.S."/>
            <person name="Stevenson B.S."/>
            <person name="Bojanowski C.L."/>
            <person name="Crookes-Goodson W.J."/>
        </authorList>
    </citation>
    <scope>NUCLEOTIDE SEQUENCE [LARGE SCALE GENOMIC DNA]</scope>
    <source>
        <strain evidence="6 7">D216</strain>
    </source>
</reference>
<dbReference type="EMBL" id="SKBQ01000045">
    <property type="protein sequence ID" value="TPX11911.1"/>
    <property type="molecule type" value="Genomic_DNA"/>
</dbReference>
<feature type="region of interest" description="Disordered" evidence="4">
    <location>
        <begin position="460"/>
        <end position="481"/>
    </location>
</feature>
<evidence type="ECO:0000313" key="7">
    <source>
        <dbReference type="Proteomes" id="UP000319257"/>
    </source>
</evidence>
<evidence type="ECO:0000313" key="6">
    <source>
        <dbReference type="EMBL" id="TPX11911.1"/>
    </source>
</evidence>
<dbReference type="SMART" id="SM00066">
    <property type="entry name" value="GAL4"/>
    <property type="match status" value="1"/>
</dbReference>
<dbReference type="SUPFAM" id="SSF57701">
    <property type="entry name" value="Zn2/Cys6 DNA-binding domain"/>
    <property type="match status" value="1"/>
</dbReference>
<dbReference type="SMART" id="SM00906">
    <property type="entry name" value="Fungal_trans"/>
    <property type="match status" value="1"/>
</dbReference>
<comment type="subcellular location">
    <subcellularLocation>
        <location evidence="1">Nucleus</location>
    </subcellularLocation>
</comment>
<keyword evidence="2" id="KW-0479">Metal-binding</keyword>
<dbReference type="OrthoDB" id="424974at2759"/>
<evidence type="ECO:0000256" key="3">
    <source>
        <dbReference type="ARBA" id="ARBA00023242"/>
    </source>
</evidence>
<feature type="region of interest" description="Disordered" evidence="4">
    <location>
        <begin position="663"/>
        <end position="714"/>
    </location>
</feature>
<dbReference type="RefSeq" id="XP_030993622.1">
    <property type="nucleotide sequence ID" value="XM_031142150.1"/>
</dbReference>
<dbReference type="CDD" id="cd00067">
    <property type="entry name" value="GAL4"/>
    <property type="match status" value="1"/>
</dbReference>
<dbReference type="InterPro" id="IPR036864">
    <property type="entry name" value="Zn2-C6_fun-type_DNA-bd_sf"/>
</dbReference>
<evidence type="ECO:0000256" key="4">
    <source>
        <dbReference type="SAM" id="MobiDB-lite"/>
    </source>
</evidence>
<dbReference type="GO" id="GO:0003677">
    <property type="term" value="F:DNA binding"/>
    <property type="evidence" value="ECO:0007669"/>
    <property type="project" value="InterPro"/>
</dbReference>
<dbReference type="Proteomes" id="UP000319257">
    <property type="component" value="Unassembled WGS sequence"/>
</dbReference>
<dbReference type="GeneID" id="41974856"/>
<feature type="compositionally biased region" description="Polar residues" evidence="4">
    <location>
        <begin position="460"/>
        <end position="478"/>
    </location>
</feature>
<feature type="region of interest" description="Disordered" evidence="4">
    <location>
        <begin position="41"/>
        <end position="89"/>
    </location>
</feature>
<protein>
    <recommendedName>
        <fullName evidence="5">Zn(2)-C6 fungal-type domain-containing protein</fullName>
    </recommendedName>
</protein>
<feature type="domain" description="Zn(2)-C6 fungal-type" evidence="5">
    <location>
        <begin position="23"/>
        <end position="51"/>
    </location>
</feature>
<comment type="caution">
    <text evidence="6">The sequence shown here is derived from an EMBL/GenBank/DDBJ whole genome shotgun (WGS) entry which is preliminary data.</text>
</comment>
<dbReference type="CDD" id="cd12148">
    <property type="entry name" value="fungal_TF_MHR"/>
    <property type="match status" value="1"/>
</dbReference>
<dbReference type="PROSITE" id="PS50048">
    <property type="entry name" value="ZN2_CY6_FUNGAL_2"/>
    <property type="match status" value="1"/>
</dbReference>
<dbReference type="InterPro" id="IPR007219">
    <property type="entry name" value="XnlR_reg_dom"/>
</dbReference>
<feature type="compositionally biased region" description="Gly residues" evidence="4">
    <location>
        <begin position="665"/>
        <end position="675"/>
    </location>
</feature>
<evidence type="ECO:0000259" key="5">
    <source>
        <dbReference type="PROSITE" id="PS50048"/>
    </source>
</evidence>
<feature type="region of interest" description="Disordered" evidence="4">
    <location>
        <begin position="1"/>
        <end position="20"/>
    </location>
</feature>